<protein>
    <recommendedName>
        <fullName evidence="2">DUF4124 domain-containing protein</fullName>
    </recommendedName>
</protein>
<evidence type="ECO:0000313" key="4">
    <source>
        <dbReference type="Proteomes" id="UP000887009"/>
    </source>
</evidence>
<evidence type="ECO:0000259" key="2">
    <source>
        <dbReference type="Pfam" id="PF13511"/>
    </source>
</evidence>
<accession>A0AAI9P8L3</accession>
<keyword evidence="1" id="KW-0732">Signal</keyword>
<evidence type="ECO:0000313" key="3">
    <source>
        <dbReference type="EMBL" id="GJA53293.1"/>
    </source>
</evidence>
<proteinExistence type="predicted"/>
<dbReference type="InterPro" id="IPR025392">
    <property type="entry name" value="DUF4124"/>
</dbReference>
<sequence>MSRMLTILLGGLIAATPLYSHAEIYKCTINGSVTFSDIPCTNNAKPIEVNVYIPPEDIVTKANQQTQDIEQGLATSKRLRQIDTLQREIETKKLKRDNELRALRTKKGLAANNLAGATWENSISAEMQAVTIRYQGEIDALNSQIAALQPK</sequence>
<dbReference type="Pfam" id="PF13511">
    <property type="entry name" value="DUF4124"/>
    <property type="match status" value="1"/>
</dbReference>
<reference evidence="3" key="1">
    <citation type="submission" date="2021-07" db="EMBL/GenBank/DDBJ databases">
        <title>Draft genome sequence of carbapenem-resistant Aeromonas spp. in Japan.</title>
        <authorList>
            <person name="Maehana S."/>
            <person name="Suzuki M."/>
            <person name="Kitasato H."/>
        </authorList>
    </citation>
    <scope>NUCLEOTIDE SEQUENCE</scope>
    <source>
        <strain evidence="3">KAM348</strain>
    </source>
</reference>
<dbReference type="EMBL" id="BPNL01000005">
    <property type="protein sequence ID" value="GJA53293.1"/>
    <property type="molecule type" value="Genomic_DNA"/>
</dbReference>
<feature type="signal peptide" evidence="1">
    <location>
        <begin position="1"/>
        <end position="22"/>
    </location>
</feature>
<dbReference type="AlphaFoldDB" id="A0AAI9P8L3"/>
<feature type="chain" id="PRO_5042474358" description="DUF4124 domain-containing protein" evidence="1">
    <location>
        <begin position="23"/>
        <end position="151"/>
    </location>
</feature>
<organism evidence="3 4">
    <name type="scientific">Aeromonas caviae</name>
    <name type="common">Aeromonas punctata</name>
    <dbReference type="NCBI Taxonomy" id="648"/>
    <lineage>
        <taxon>Bacteria</taxon>
        <taxon>Pseudomonadati</taxon>
        <taxon>Pseudomonadota</taxon>
        <taxon>Gammaproteobacteria</taxon>
        <taxon>Aeromonadales</taxon>
        <taxon>Aeromonadaceae</taxon>
        <taxon>Aeromonas</taxon>
    </lineage>
</organism>
<name>A0AAI9P8L3_AERCA</name>
<dbReference type="RefSeq" id="WP_223919463.1">
    <property type="nucleotide sequence ID" value="NZ_BPNL01000005.1"/>
</dbReference>
<comment type="caution">
    <text evidence="3">The sequence shown here is derived from an EMBL/GenBank/DDBJ whole genome shotgun (WGS) entry which is preliminary data.</text>
</comment>
<evidence type="ECO:0000256" key="1">
    <source>
        <dbReference type="SAM" id="SignalP"/>
    </source>
</evidence>
<gene>
    <name evidence="3" type="ORF">KAM348_07160</name>
</gene>
<dbReference type="Proteomes" id="UP000887009">
    <property type="component" value="Unassembled WGS sequence"/>
</dbReference>
<feature type="domain" description="DUF4124" evidence="2">
    <location>
        <begin position="13"/>
        <end position="55"/>
    </location>
</feature>